<dbReference type="GO" id="GO:0016740">
    <property type="term" value="F:transferase activity"/>
    <property type="evidence" value="ECO:0007669"/>
    <property type="project" value="UniProtKB-KW"/>
</dbReference>
<sequence>MHTVTLCMIVKNEEEVLYQCLNSVKEICDEMIIVDTGSTDKTKEIARQFTEKVIDFKWIDDFSAARNFTFGHATMDYILWLDADDILLIEDLKKFKILKTNLDSAFDAYSMIYNIAFDEYGNPTFSYRRNRLVKRVKNFKWVGPVHEYLDVHGTIFPTDIAITHRKTDKKNQSIQSDRNLKIYEKRLEKGEEFTPRDLFYYANELKDHAQFLKSISFYEKFLATKKGWIEDEIRACINMAMCYRNLGNAEKEKESLVMSFIYDLPRPEVTCRLGDLYTNKRNFKKAITWYRLALEIEEDDHQGFRQIAYSTWYPHLQLCYCFWEIGDVELSLKHHEKAKIYRPNDSNVKKNEEFFRTYFKNRSE</sequence>
<protein>
    <submittedName>
        <fullName evidence="3">Glycosyl transferase</fullName>
    </submittedName>
</protein>
<accession>A0ABX3ZKX1</accession>
<reference evidence="3 4" key="1">
    <citation type="journal article" date="2017" name="Int. J. Syst. Evol. Microbiol.">
        <title>Solibacillus kalamii sp. nov., isolated from a high-efficiency particulate arrestance filter system used in the International Space Station.</title>
        <authorList>
            <person name="Checinska Sielaff A."/>
            <person name="Kumar R.M."/>
            <person name="Pal D."/>
            <person name="Mayilraj S."/>
            <person name="Venkateswaran K."/>
        </authorList>
    </citation>
    <scope>NUCLEOTIDE SEQUENCE [LARGE SCALE GENOMIC DNA]</scope>
    <source>
        <strain evidence="3 4">ISSFR-015</strain>
    </source>
</reference>
<dbReference type="PANTHER" id="PTHR43630">
    <property type="entry name" value="POLY-BETA-1,6-N-ACETYL-D-GLUCOSAMINE SYNTHASE"/>
    <property type="match status" value="1"/>
</dbReference>
<evidence type="ECO:0000313" key="3">
    <source>
        <dbReference type="EMBL" id="OUZ40241.1"/>
    </source>
</evidence>
<evidence type="ECO:0000313" key="4">
    <source>
        <dbReference type="Proteomes" id="UP000196594"/>
    </source>
</evidence>
<evidence type="ECO:0000259" key="2">
    <source>
        <dbReference type="Pfam" id="PF00535"/>
    </source>
</evidence>
<feature type="domain" description="Glycosyltransferase 2-like" evidence="2">
    <location>
        <begin position="6"/>
        <end position="95"/>
    </location>
</feature>
<feature type="repeat" description="TPR" evidence="1">
    <location>
        <begin position="267"/>
        <end position="300"/>
    </location>
</feature>
<keyword evidence="3" id="KW-0808">Transferase</keyword>
<gene>
    <name evidence="3" type="ORF">CBM15_06935</name>
</gene>
<proteinExistence type="predicted"/>
<dbReference type="Gene3D" id="1.25.40.10">
    <property type="entry name" value="Tetratricopeptide repeat domain"/>
    <property type="match status" value="1"/>
</dbReference>
<keyword evidence="1" id="KW-0802">TPR repeat</keyword>
<dbReference type="InterPro" id="IPR001173">
    <property type="entry name" value="Glyco_trans_2-like"/>
</dbReference>
<dbReference type="SMART" id="SM00028">
    <property type="entry name" value="TPR"/>
    <property type="match status" value="2"/>
</dbReference>
<dbReference type="Pfam" id="PF00535">
    <property type="entry name" value="Glycos_transf_2"/>
    <property type="match status" value="1"/>
</dbReference>
<dbReference type="PROSITE" id="PS50005">
    <property type="entry name" value="TPR"/>
    <property type="match status" value="1"/>
</dbReference>
<dbReference type="SUPFAM" id="SSF48452">
    <property type="entry name" value="TPR-like"/>
    <property type="match status" value="1"/>
</dbReference>
<dbReference type="Gene3D" id="3.90.550.10">
    <property type="entry name" value="Spore Coat Polysaccharide Biosynthesis Protein SpsA, Chain A"/>
    <property type="match status" value="1"/>
</dbReference>
<evidence type="ECO:0000256" key="1">
    <source>
        <dbReference type="PROSITE-ProRule" id="PRU00339"/>
    </source>
</evidence>
<keyword evidence="4" id="KW-1185">Reference proteome</keyword>
<name>A0ABX3ZKX1_9BACL</name>
<dbReference type="Proteomes" id="UP000196594">
    <property type="component" value="Unassembled WGS sequence"/>
</dbReference>
<dbReference type="PANTHER" id="PTHR43630:SF2">
    <property type="entry name" value="GLYCOSYLTRANSFERASE"/>
    <property type="match status" value="1"/>
</dbReference>
<dbReference type="CDD" id="cd02511">
    <property type="entry name" value="Beta4Glucosyltransferase"/>
    <property type="match status" value="1"/>
</dbReference>
<dbReference type="EMBL" id="NHNT01000002">
    <property type="protein sequence ID" value="OUZ40241.1"/>
    <property type="molecule type" value="Genomic_DNA"/>
</dbReference>
<dbReference type="InterPro" id="IPR029044">
    <property type="entry name" value="Nucleotide-diphossugar_trans"/>
</dbReference>
<dbReference type="RefSeq" id="WP_087616560.1">
    <property type="nucleotide sequence ID" value="NZ_JAFBEY010000001.1"/>
</dbReference>
<dbReference type="InterPro" id="IPR019734">
    <property type="entry name" value="TPR_rpt"/>
</dbReference>
<dbReference type="SUPFAM" id="SSF53448">
    <property type="entry name" value="Nucleotide-diphospho-sugar transferases"/>
    <property type="match status" value="1"/>
</dbReference>
<organism evidence="3 4">
    <name type="scientific">Solibacillus kalamii</name>
    <dbReference type="NCBI Taxonomy" id="1748298"/>
    <lineage>
        <taxon>Bacteria</taxon>
        <taxon>Bacillati</taxon>
        <taxon>Bacillota</taxon>
        <taxon>Bacilli</taxon>
        <taxon>Bacillales</taxon>
        <taxon>Caryophanaceae</taxon>
        <taxon>Solibacillus</taxon>
    </lineage>
</organism>
<dbReference type="InterPro" id="IPR011990">
    <property type="entry name" value="TPR-like_helical_dom_sf"/>
</dbReference>
<comment type="caution">
    <text evidence="3">The sequence shown here is derived from an EMBL/GenBank/DDBJ whole genome shotgun (WGS) entry which is preliminary data.</text>
</comment>
<dbReference type="Pfam" id="PF13181">
    <property type="entry name" value="TPR_8"/>
    <property type="match status" value="2"/>
</dbReference>